<reference evidence="2" key="1">
    <citation type="submission" date="2022-11" db="EMBL/GenBank/DDBJ databases">
        <title>Centuries of genome instability and evolution in soft-shell clam transmissible cancer (bioRxiv).</title>
        <authorList>
            <person name="Hart S.F.M."/>
            <person name="Yonemitsu M.A."/>
            <person name="Giersch R.M."/>
            <person name="Beal B.F."/>
            <person name="Arriagada G."/>
            <person name="Davis B.W."/>
            <person name="Ostrander E.A."/>
            <person name="Goff S.P."/>
            <person name="Metzger M.J."/>
        </authorList>
    </citation>
    <scope>NUCLEOTIDE SEQUENCE</scope>
    <source>
        <strain evidence="2">MELC-2E11</strain>
        <tissue evidence="2">Siphon/mantle</tissue>
    </source>
</reference>
<dbReference type="EMBL" id="CP111021">
    <property type="protein sequence ID" value="WAR16340.1"/>
    <property type="molecule type" value="Genomic_DNA"/>
</dbReference>
<dbReference type="InterPro" id="IPR046496">
    <property type="entry name" value="DUF6589"/>
</dbReference>
<gene>
    <name evidence="2" type="ORF">MAR_030934</name>
</gene>
<evidence type="ECO:0000313" key="2">
    <source>
        <dbReference type="EMBL" id="WAR16340.1"/>
    </source>
</evidence>
<evidence type="ECO:0000313" key="3">
    <source>
        <dbReference type="Proteomes" id="UP001164746"/>
    </source>
</evidence>
<name>A0ABY7F2E5_MYAAR</name>
<evidence type="ECO:0000259" key="1">
    <source>
        <dbReference type="Pfam" id="PF20231"/>
    </source>
</evidence>
<keyword evidence="3" id="KW-1185">Reference proteome</keyword>
<organism evidence="2 3">
    <name type="scientific">Mya arenaria</name>
    <name type="common">Soft-shell clam</name>
    <dbReference type="NCBI Taxonomy" id="6604"/>
    <lineage>
        <taxon>Eukaryota</taxon>
        <taxon>Metazoa</taxon>
        <taxon>Spiralia</taxon>
        <taxon>Lophotrochozoa</taxon>
        <taxon>Mollusca</taxon>
        <taxon>Bivalvia</taxon>
        <taxon>Autobranchia</taxon>
        <taxon>Heteroconchia</taxon>
        <taxon>Euheterodonta</taxon>
        <taxon>Imparidentia</taxon>
        <taxon>Neoheterodontei</taxon>
        <taxon>Myida</taxon>
        <taxon>Myoidea</taxon>
        <taxon>Myidae</taxon>
        <taxon>Mya</taxon>
    </lineage>
</organism>
<accession>A0ABY7F2E5</accession>
<dbReference type="Proteomes" id="UP001164746">
    <property type="component" value="Chromosome 10"/>
</dbReference>
<dbReference type="Pfam" id="PF20231">
    <property type="entry name" value="DUF6589"/>
    <property type="match status" value="1"/>
</dbReference>
<proteinExistence type="predicted"/>
<feature type="non-terminal residue" evidence="2">
    <location>
        <position position="456"/>
    </location>
</feature>
<feature type="domain" description="DUF6589" evidence="1">
    <location>
        <begin position="235"/>
        <end position="422"/>
    </location>
</feature>
<protein>
    <recommendedName>
        <fullName evidence="1">DUF6589 domain-containing protein</fullName>
    </recommendedName>
</protein>
<sequence length="456" mass="52479">VTVHYPSGRKAAIIWPEPHKRMVKAICHGNSCERTIQSIITKEKPMLVQTLFVLNAGIYARRGASLLLQTTYYDSLLSFSWDNVCRELESNCPGLLVVLESIISDSPISRLIQAIHPTDDDCNHLRGRKQEMSAAHYMIGFVLMNGGCNKQTIERISKLGFCVRPETVQRKLQSWRGKLDEDVLSMKQNWENGGDQKYQLVGDNWDKDILPSYRTMDRKTESLHLFNRPFHVNNYIPSVDEQKDLLKELVFLVATSVIQNIPQLSDVFGQVYPKHLKHKYSDTCGKKTEQFPLGLFDCNENKIKDLIRHLQEMTKKYVPMKNGEIVEPFFFGGDRLTDERVQGAQMAMKNADTPLTRLEGFISKIEDFHRLMNFLEKSCHTELSKQAKEEQLHFTGISLIDLNSYRAYKMMYYAMLNAIILVMFFEHFGINCLPENSSDLPEIPIPEDMLNEGKIS</sequence>